<dbReference type="Proteomes" id="UP000236291">
    <property type="component" value="Unassembled WGS sequence"/>
</dbReference>
<feature type="region of interest" description="Disordered" evidence="1">
    <location>
        <begin position="1"/>
        <end position="42"/>
    </location>
</feature>
<dbReference type="PANTHER" id="PTHR35714:SF1">
    <property type="entry name" value="OS02G0715300 PROTEIN"/>
    <property type="match status" value="1"/>
</dbReference>
<reference evidence="2 3" key="2">
    <citation type="journal article" date="2017" name="Front. Plant Sci.">
        <title>Gene Classification and Mining of Molecular Markers Useful in Red Clover (Trifolium pratense) Breeding.</title>
        <authorList>
            <person name="Istvanek J."/>
            <person name="Dluhosova J."/>
            <person name="Dluhos P."/>
            <person name="Patkova L."/>
            <person name="Nedelnik J."/>
            <person name="Repkova J."/>
        </authorList>
    </citation>
    <scope>NUCLEOTIDE SEQUENCE [LARGE SCALE GENOMIC DNA]</scope>
    <source>
        <strain evidence="3">cv. Tatra</strain>
        <tissue evidence="2">Young leaves</tissue>
    </source>
</reference>
<dbReference type="STRING" id="57577.A0A2K3MDU2"/>
<evidence type="ECO:0000313" key="2">
    <source>
        <dbReference type="EMBL" id="PNX88965.1"/>
    </source>
</evidence>
<comment type="caution">
    <text evidence="2">The sequence shown here is derived from an EMBL/GenBank/DDBJ whole genome shotgun (WGS) entry which is preliminary data.</text>
</comment>
<reference evidence="2 3" key="1">
    <citation type="journal article" date="2014" name="Am. J. Bot.">
        <title>Genome assembly and annotation for red clover (Trifolium pratense; Fabaceae).</title>
        <authorList>
            <person name="Istvanek J."/>
            <person name="Jaros M."/>
            <person name="Krenek A."/>
            <person name="Repkova J."/>
        </authorList>
    </citation>
    <scope>NUCLEOTIDE SEQUENCE [LARGE SCALE GENOMIC DNA]</scope>
    <source>
        <strain evidence="3">cv. Tatra</strain>
        <tissue evidence="2">Young leaves</tissue>
    </source>
</reference>
<feature type="compositionally biased region" description="Polar residues" evidence="1">
    <location>
        <begin position="16"/>
        <end position="26"/>
    </location>
</feature>
<dbReference type="EMBL" id="ASHM01058257">
    <property type="protein sequence ID" value="PNX88965.1"/>
    <property type="molecule type" value="Genomic_DNA"/>
</dbReference>
<protein>
    <submittedName>
        <fullName evidence="2">Uncharacterized protein</fullName>
    </submittedName>
</protein>
<dbReference type="PANTHER" id="PTHR35714">
    <property type="entry name" value="OS02G0715300 PROTEIN"/>
    <property type="match status" value="1"/>
</dbReference>
<organism evidence="2 3">
    <name type="scientific">Trifolium pratense</name>
    <name type="common">Red clover</name>
    <dbReference type="NCBI Taxonomy" id="57577"/>
    <lineage>
        <taxon>Eukaryota</taxon>
        <taxon>Viridiplantae</taxon>
        <taxon>Streptophyta</taxon>
        <taxon>Embryophyta</taxon>
        <taxon>Tracheophyta</taxon>
        <taxon>Spermatophyta</taxon>
        <taxon>Magnoliopsida</taxon>
        <taxon>eudicotyledons</taxon>
        <taxon>Gunneridae</taxon>
        <taxon>Pentapetalae</taxon>
        <taxon>rosids</taxon>
        <taxon>fabids</taxon>
        <taxon>Fabales</taxon>
        <taxon>Fabaceae</taxon>
        <taxon>Papilionoideae</taxon>
        <taxon>50 kb inversion clade</taxon>
        <taxon>NPAAA clade</taxon>
        <taxon>Hologalegina</taxon>
        <taxon>IRL clade</taxon>
        <taxon>Trifolieae</taxon>
        <taxon>Trifolium</taxon>
    </lineage>
</organism>
<name>A0A2K3MDU2_TRIPR</name>
<gene>
    <name evidence="2" type="ORF">L195_g045080</name>
</gene>
<accession>A0A2K3MDU2</accession>
<proteinExistence type="predicted"/>
<evidence type="ECO:0000256" key="1">
    <source>
        <dbReference type="SAM" id="MobiDB-lite"/>
    </source>
</evidence>
<sequence>MSFFPTISRSGKESLPVSTGTRSSSKSKQDHHNIDAAATPGGGGEGILLRRRLSCSSFNNNNTLAAAESDQTWSFPCSSRSKSFSFSFSIRNWWDCTWAWILSRKPIFATDLEMNEHETKLLASRDKGSWKHVFYRMRSEIRRITNSDYCTPLPQTYTAKH</sequence>
<evidence type="ECO:0000313" key="3">
    <source>
        <dbReference type="Proteomes" id="UP000236291"/>
    </source>
</evidence>
<dbReference type="AlphaFoldDB" id="A0A2K3MDU2"/>